<dbReference type="EMBL" id="CP000909">
    <property type="protein sequence ID" value="ABY36866.1"/>
    <property type="molecule type" value="Genomic_DNA"/>
</dbReference>
<dbReference type="FunFam" id="3.40.30.10:FF:000010">
    <property type="entry name" value="Glutathione peroxidase"/>
    <property type="match status" value="1"/>
</dbReference>
<protein>
    <recommendedName>
        <fullName evidence="5">Glutathione peroxidase</fullName>
    </recommendedName>
</protein>
<evidence type="ECO:0000256" key="4">
    <source>
        <dbReference type="PIRSR" id="PIRSR000303-1"/>
    </source>
</evidence>
<evidence type="ECO:0000313" key="6">
    <source>
        <dbReference type="EMBL" id="ABY36866.1"/>
    </source>
</evidence>
<dbReference type="PANTHER" id="PTHR11592:SF78">
    <property type="entry name" value="GLUTATHIONE PEROXIDASE"/>
    <property type="match status" value="1"/>
</dbReference>
<dbReference type="CDD" id="cd00340">
    <property type="entry name" value="GSH_Peroxidase"/>
    <property type="match status" value="1"/>
</dbReference>
<dbReference type="FunCoup" id="A9WB73">
    <property type="interactions" value="287"/>
</dbReference>
<dbReference type="AlphaFoldDB" id="A9WB73"/>
<dbReference type="PANTHER" id="PTHR11592">
    <property type="entry name" value="GLUTATHIONE PEROXIDASE"/>
    <property type="match status" value="1"/>
</dbReference>
<dbReference type="KEGG" id="cau:Caur_3684"/>
<dbReference type="PROSITE" id="PS00460">
    <property type="entry name" value="GLUTATHIONE_PEROXID_1"/>
    <property type="match status" value="1"/>
</dbReference>
<sequence>MTIYQFSAQRIDGSTQSLADFRGQVLLIVNVASMCGLAPQYAGLEQLYRRYRDQGFTVLGFPSNQFMQEPRNNEAIAEFCERTYQVTFPLFAKIDVNGPNEHPLFTYLKTQLPGLFGSTAIKWNFTKFLVDRNGKPYRRYAPTDLPSQIEDDIVLLLRQQPKSLSA</sequence>
<accession>A9WB73</accession>
<dbReference type="Pfam" id="PF00255">
    <property type="entry name" value="GSHPx"/>
    <property type="match status" value="1"/>
</dbReference>
<proteinExistence type="inferred from homology"/>
<evidence type="ECO:0000256" key="1">
    <source>
        <dbReference type="ARBA" id="ARBA00006926"/>
    </source>
</evidence>
<evidence type="ECO:0000256" key="5">
    <source>
        <dbReference type="RuleBase" id="RU000499"/>
    </source>
</evidence>
<feature type="active site" evidence="4">
    <location>
        <position position="35"/>
    </location>
</feature>
<dbReference type="GO" id="GO:0034599">
    <property type="term" value="P:cellular response to oxidative stress"/>
    <property type="evidence" value="ECO:0000318"/>
    <property type="project" value="GO_Central"/>
</dbReference>
<keyword evidence="7" id="KW-1185">Reference proteome</keyword>
<name>A9WB73_CHLAA</name>
<dbReference type="InterPro" id="IPR029760">
    <property type="entry name" value="GPX_CS"/>
</dbReference>
<comment type="similarity">
    <text evidence="1 5">Belongs to the glutathione peroxidase family.</text>
</comment>
<dbReference type="PATRIC" id="fig|324602.8.peg.4141"/>
<dbReference type="eggNOG" id="COG0386">
    <property type="taxonomic scope" value="Bacteria"/>
</dbReference>
<dbReference type="RefSeq" id="WP_012259519.1">
    <property type="nucleotide sequence ID" value="NC_010175.1"/>
</dbReference>
<dbReference type="PRINTS" id="PR01011">
    <property type="entry name" value="GLUTPROXDASE"/>
</dbReference>
<dbReference type="Proteomes" id="UP000002008">
    <property type="component" value="Chromosome"/>
</dbReference>
<organism evidence="6 7">
    <name type="scientific">Chloroflexus aurantiacus (strain ATCC 29366 / DSM 635 / J-10-fl)</name>
    <dbReference type="NCBI Taxonomy" id="324602"/>
    <lineage>
        <taxon>Bacteria</taxon>
        <taxon>Bacillati</taxon>
        <taxon>Chloroflexota</taxon>
        <taxon>Chloroflexia</taxon>
        <taxon>Chloroflexales</taxon>
        <taxon>Chloroflexineae</taxon>
        <taxon>Chloroflexaceae</taxon>
        <taxon>Chloroflexus</taxon>
    </lineage>
</organism>
<dbReference type="InParanoid" id="A9WB73"/>
<dbReference type="InterPro" id="IPR036249">
    <property type="entry name" value="Thioredoxin-like_sf"/>
</dbReference>
<dbReference type="EnsemblBacteria" id="ABY36866">
    <property type="protein sequence ID" value="ABY36866"/>
    <property type="gene ID" value="Caur_3684"/>
</dbReference>
<dbReference type="PIRSF" id="PIRSF000303">
    <property type="entry name" value="Glutathion_perox"/>
    <property type="match status" value="1"/>
</dbReference>
<dbReference type="SUPFAM" id="SSF52833">
    <property type="entry name" value="Thioredoxin-like"/>
    <property type="match status" value="1"/>
</dbReference>
<dbReference type="Gene3D" id="3.40.30.10">
    <property type="entry name" value="Glutaredoxin"/>
    <property type="match status" value="1"/>
</dbReference>
<evidence type="ECO:0000313" key="7">
    <source>
        <dbReference type="Proteomes" id="UP000002008"/>
    </source>
</evidence>
<dbReference type="InterPro" id="IPR029759">
    <property type="entry name" value="GPX_AS"/>
</dbReference>
<dbReference type="InterPro" id="IPR000889">
    <property type="entry name" value="Glutathione_peroxidase"/>
</dbReference>
<dbReference type="STRING" id="324602.Caur_3684"/>
<gene>
    <name evidence="6" type="ordered locus">Caur_3684</name>
</gene>
<evidence type="ECO:0000256" key="2">
    <source>
        <dbReference type="ARBA" id="ARBA00022559"/>
    </source>
</evidence>
<evidence type="ECO:0000256" key="3">
    <source>
        <dbReference type="ARBA" id="ARBA00023002"/>
    </source>
</evidence>
<reference evidence="7" key="1">
    <citation type="journal article" date="2011" name="BMC Genomics">
        <title>Complete genome sequence of the filamentous anoxygenic phototrophic bacterium Chloroflexus aurantiacus.</title>
        <authorList>
            <person name="Tang K.H."/>
            <person name="Barry K."/>
            <person name="Chertkov O."/>
            <person name="Dalin E."/>
            <person name="Han C.S."/>
            <person name="Hauser L.J."/>
            <person name="Honchak B.M."/>
            <person name="Karbach L.E."/>
            <person name="Land M.L."/>
            <person name="Lapidus A."/>
            <person name="Larimer F.W."/>
            <person name="Mikhailova N."/>
            <person name="Pitluck S."/>
            <person name="Pierson B.K."/>
            <person name="Blankenship R.E."/>
        </authorList>
    </citation>
    <scope>NUCLEOTIDE SEQUENCE [LARGE SCALE GENOMIC DNA]</scope>
    <source>
        <strain evidence="7">ATCC 29366 / DSM 635 / J-10-fl</strain>
    </source>
</reference>
<dbReference type="PROSITE" id="PS51355">
    <property type="entry name" value="GLUTATHIONE_PEROXID_3"/>
    <property type="match status" value="1"/>
</dbReference>
<dbReference type="GO" id="GO:0004601">
    <property type="term" value="F:peroxidase activity"/>
    <property type="evidence" value="ECO:0007669"/>
    <property type="project" value="UniProtKB-KW"/>
</dbReference>
<keyword evidence="3 5" id="KW-0560">Oxidoreductase</keyword>
<dbReference type="HOGENOM" id="CLU_029507_1_1_0"/>
<dbReference type="PROSITE" id="PS00763">
    <property type="entry name" value="GLUTATHIONE_PEROXID_2"/>
    <property type="match status" value="1"/>
</dbReference>
<keyword evidence="2 5" id="KW-0575">Peroxidase</keyword>